<dbReference type="PANTHER" id="PTHR39665:SF1">
    <property type="entry name" value="PARAFLAGELLAR ROD COMPONENT"/>
    <property type="match status" value="1"/>
</dbReference>
<dbReference type="AlphaFoldDB" id="S9V7K2"/>
<protein>
    <submittedName>
        <fullName evidence="2">Uncharacterized protein</fullName>
    </submittedName>
</protein>
<accession>S9V7K2</accession>
<evidence type="ECO:0000256" key="1">
    <source>
        <dbReference type="SAM" id="MobiDB-lite"/>
    </source>
</evidence>
<dbReference type="OrthoDB" id="275184at2759"/>
<evidence type="ECO:0000313" key="3">
    <source>
        <dbReference type="Proteomes" id="UP000015354"/>
    </source>
</evidence>
<reference evidence="2 3" key="1">
    <citation type="journal article" date="2013" name="PLoS ONE">
        <title>Predicting the Proteins of Angomonas deanei, Strigomonas culicis and Their Respective Endosymbionts Reveals New Aspects of the Trypanosomatidae Family.</title>
        <authorList>
            <person name="Motta M.C."/>
            <person name="Martins A.C."/>
            <person name="de Souza S.S."/>
            <person name="Catta-Preta C.M."/>
            <person name="Silva R."/>
            <person name="Klein C.C."/>
            <person name="de Almeida L.G."/>
            <person name="de Lima Cunha O."/>
            <person name="Ciapina L.P."/>
            <person name="Brocchi M."/>
            <person name="Colabardini A.C."/>
            <person name="de Araujo Lima B."/>
            <person name="Machado C.R."/>
            <person name="de Almeida Soares C.M."/>
            <person name="Probst C.M."/>
            <person name="de Menezes C.B."/>
            <person name="Thompson C.E."/>
            <person name="Bartholomeu D.C."/>
            <person name="Gradia D.F."/>
            <person name="Pavoni D.P."/>
            <person name="Grisard E.C."/>
            <person name="Fantinatti-Garboggini F."/>
            <person name="Marchini F.K."/>
            <person name="Rodrigues-Luiz G.F."/>
            <person name="Wagner G."/>
            <person name="Goldman G.H."/>
            <person name="Fietto J.L."/>
            <person name="Elias M.C."/>
            <person name="Goldman M.H."/>
            <person name="Sagot M.F."/>
            <person name="Pereira M."/>
            <person name="Stoco P.H."/>
            <person name="de Mendonca-Neto R.P."/>
            <person name="Teixeira S.M."/>
            <person name="Maciel T.E."/>
            <person name="de Oliveira Mendes T.A."/>
            <person name="Urmenyi T.P."/>
            <person name="de Souza W."/>
            <person name="Schenkman S."/>
            <person name="de Vasconcelos A.T."/>
        </authorList>
    </citation>
    <scope>NUCLEOTIDE SEQUENCE [LARGE SCALE GENOMIC DNA]</scope>
</reference>
<feature type="compositionally biased region" description="Basic and acidic residues" evidence="1">
    <location>
        <begin position="60"/>
        <end position="75"/>
    </location>
</feature>
<proteinExistence type="predicted"/>
<evidence type="ECO:0000313" key="2">
    <source>
        <dbReference type="EMBL" id="EPY37024.1"/>
    </source>
</evidence>
<sequence length="156" mass="17251">MLLVTCLFNPPSISIQGASLRQDTIDALQRALPKHTTTSQLTYGRQEPPKFLLTASSAHPEAETGEKKEQEKETDATTAVSAALIVRDRVQNLEEYTSLKIELGKHYCCQKGRSMMFLAIMEALEEEGFAMRSTSAVTMDNGKDVTRLFSRASSCC</sequence>
<dbReference type="EMBL" id="ATMH01000274">
    <property type="protein sequence ID" value="EPY37024.1"/>
    <property type="molecule type" value="Genomic_DNA"/>
</dbReference>
<dbReference type="PANTHER" id="PTHR39665">
    <property type="entry name" value="PARAFLAGELLAR ROD COMPONENT-RELATED"/>
    <property type="match status" value="1"/>
</dbReference>
<gene>
    <name evidence="2" type="ORF">STCU_00274</name>
</gene>
<keyword evidence="3" id="KW-1185">Reference proteome</keyword>
<comment type="caution">
    <text evidence="2">The sequence shown here is derived from an EMBL/GenBank/DDBJ whole genome shotgun (WGS) entry which is preliminary data.</text>
</comment>
<feature type="region of interest" description="Disordered" evidence="1">
    <location>
        <begin position="56"/>
        <end position="76"/>
    </location>
</feature>
<dbReference type="Proteomes" id="UP000015354">
    <property type="component" value="Unassembled WGS sequence"/>
</dbReference>
<name>S9V7K2_9TRYP</name>
<organism evidence="2 3">
    <name type="scientific">Strigomonas culicis</name>
    <dbReference type="NCBI Taxonomy" id="28005"/>
    <lineage>
        <taxon>Eukaryota</taxon>
        <taxon>Discoba</taxon>
        <taxon>Euglenozoa</taxon>
        <taxon>Kinetoplastea</taxon>
        <taxon>Metakinetoplastina</taxon>
        <taxon>Trypanosomatida</taxon>
        <taxon>Trypanosomatidae</taxon>
        <taxon>Strigomonadinae</taxon>
        <taxon>Strigomonas</taxon>
    </lineage>
</organism>